<sequence length="249" mass="28676">MMESTLRSSFRGVPLATFSHDYEILYVGGVELGRIQIVIEQPITEDPELANPDERFNLRDEVKTLVEERKIPIRTMWRTLIGTRDRYFLEKSDVTWVGDQLEVLRSESKMLQAVSIICGQHDIDFKEGQDRLSRDDLRFVQRQLFEVCNGNTLFLTDTGKVGLANVKVRKGDAVAALFGIGMPFVLRKHSSLSAIMKEFGRKEQMQETSYEMIDTCHIGQHAWGHPEVPRDVEEGDLYRRFGFQTFVID</sequence>
<evidence type="ECO:0000313" key="1">
    <source>
        <dbReference type="EMBL" id="ROW14805.1"/>
    </source>
</evidence>
<protein>
    <submittedName>
        <fullName evidence="1">Uncharacterized protein</fullName>
    </submittedName>
</protein>
<dbReference type="AlphaFoldDB" id="A0A423XF92"/>
<dbReference type="EMBL" id="LKEB01000012">
    <property type="protein sequence ID" value="ROW14805.1"/>
    <property type="molecule type" value="Genomic_DNA"/>
</dbReference>
<dbReference type="STRING" id="1230097.A0A423XF92"/>
<comment type="caution">
    <text evidence="1">The sequence shown here is derived from an EMBL/GenBank/DDBJ whole genome shotgun (WGS) entry which is preliminary data.</text>
</comment>
<dbReference type="InParanoid" id="A0A423XF92"/>
<proteinExistence type="predicted"/>
<accession>A0A423XF92</accession>
<gene>
    <name evidence="1" type="ORF">VPNG_03712</name>
</gene>
<name>A0A423XF92_9PEZI</name>
<organism evidence="1 2">
    <name type="scientific">Cytospora leucostoma</name>
    <dbReference type="NCBI Taxonomy" id="1230097"/>
    <lineage>
        <taxon>Eukaryota</taxon>
        <taxon>Fungi</taxon>
        <taxon>Dikarya</taxon>
        <taxon>Ascomycota</taxon>
        <taxon>Pezizomycotina</taxon>
        <taxon>Sordariomycetes</taxon>
        <taxon>Sordariomycetidae</taxon>
        <taxon>Diaporthales</taxon>
        <taxon>Cytosporaceae</taxon>
        <taxon>Cytospora</taxon>
    </lineage>
</organism>
<evidence type="ECO:0000313" key="2">
    <source>
        <dbReference type="Proteomes" id="UP000285146"/>
    </source>
</evidence>
<keyword evidence="2" id="KW-1185">Reference proteome</keyword>
<dbReference type="OrthoDB" id="2157530at2759"/>
<reference evidence="1 2" key="1">
    <citation type="submission" date="2015-09" db="EMBL/GenBank/DDBJ databases">
        <title>Host preference determinants of Valsa canker pathogens revealed by comparative genomics.</title>
        <authorList>
            <person name="Yin Z."/>
            <person name="Huang L."/>
        </authorList>
    </citation>
    <scope>NUCLEOTIDE SEQUENCE [LARGE SCALE GENOMIC DNA]</scope>
    <source>
        <strain evidence="1 2">SXYLt</strain>
    </source>
</reference>
<dbReference type="Proteomes" id="UP000285146">
    <property type="component" value="Unassembled WGS sequence"/>
</dbReference>